<evidence type="ECO:0000256" key="5">
    <source>
        <dbReference type="ARBA" id="ARBA00022989"/>
    </source>
</evidence>
<dbReference type="NCBIfam" id="NF006520">
    <property type="entry name" value="PRK08965.1-4"/>
    <property type="match status" value="1"/>
</dbReference>
<keyword evidence="9" id="KW-1185">Reference proteome</keyword>
<protein>
    <submittedName>
        <fullName evidence="8">Na(+)/H(+) antiporter subunit E1</fullName>
    </submittedName>
</protein>
<sequence length="163" mass="17838">MKKLLPSPLLSVALFLFWLLLNRSLGIDQLLLALLLALAIPVMTAGLRPVRVCIRKPLTVLRLIGCVTIDSIISSLSVLVLLIQPSRRKHSAGFIYVHLEMRDPNALAMLALIVCLTPGTAWIELSLDSSTLLLHAMEVSDGTSLAAAIKARYEVPLMEIFQS</sequence>
<comment type="subcellular location">
    <subcellularLocation>
        <location evidence="1">Cell membrane</location>
        <topology evidence="1">Multi-pass membrane protein</topology>
    </subcellularLocation>
</comment>
<dbReference type="PANTHER" id="PTHR34584">
    <property type="entry name" value="NA(+)/H(+) ANTIPORTER SUBUNIT E1"/>
    <property type="match status" value="1"/>
</dbReference>
<keyword evidence="4 7" id="KW-0812">Transmembrane</keyword>
<dbReference type="Proteomes" id="UP000502041">
    <property type="component" value="Chromosome"/>
</dbReference>
<organism evidence="8 9">
    <name type="scientific">Polaromonas vacuolata</name>
    <dbReference type="NCBI Taxonomy" id="37448"/>
    <lineage>
        <taxon>Bacteria</taxon>
        <taxon>Pseudomonadati</taxon>
        <taxon>Pseudomonadota</taxon>
        <taxon>Betaproteobacteria</taxon>
        <taxon>Burkholderiales</taxon>
        <taxon>Comamonadaceae</taxon>
        <taxon>Polaromonas</taxon>
    </lineage>
</organism>
<evidence type="ECO:0000256" key="2">
    <source>
        <dbReference type="ARBA" id="ARBA00006228"/>
    </source>
</evidence>
<dbReference type="InterPro" id="IPR002758">
    <property type="entry name" value="Cation_antiport_E"/>
</dbReference>
<keyword evidence="3" id="KW-1003">Cell membrane</keyword>
<evidence type="ECO:0000256" key="1">
    <source>
        <dbReference type="ARBA" id="ARBA00004651"/>
    </source>
</evidence>
<feature type="transmembrane region" description="Helical" evidence="7">
    <location>
        <begin position="60"/>
        <end position="83"/>
    </location>
</feature>
<evidence type="ECO:0000256" key="4">
    <source>
        <dbReference type="ARBA" id="ARBA00022692"/>
    </source>
</evidence>
<reference evidence="8 9" key="1">
    <citation type="submission" date="2020-04" db="EMBL/GenBank/DDBJ databases">
        <title>Complete genome of a Psychrophilic, Marine, Gas Vacuolate Bacterium Polaromonas vacuolata KCTC 22033T.</title>
        <authorList>
            <person name="Hwang K."/>
            <person name="Kim K.M."/>
        </authorList>
    </citation>
    <scope>NUCLEOTIDE SEQUENCE [LARGE SCALE GENOMIC DNA]</scope>
    <source>
        <strain evidence="8 9">KCTC 22033</strain>
    </source>
</reference>
<proteinExistence type="inferred from homology"/>
<dbReference type="Pfam" id="PF01899">
    <property type="entry name" value="MNHE"/>
    <property type="match status" value="1"/>
</dbReference>
<dbReference type="GO" id="GO:0008324">
    <property type="term" value="F:monoatomic cation transmembrane transporter activity"/>
    <property type="evidence" value="ECO:0007669"/>
    <property type="project" value="InterPro"/>
</dbReference>
<dbReference type="PANTHER" id="PTHR34584:SF1">
    <property type="entry name" value="NA(+)_H(+) ANTIPORTER SUBUNIT E1"/>
    <property type="match status" value="1"/>
</dbReference>
<dbReference type="EMBL" id="CP051461">
    <property type="protein sequence ID" value="QJC56327.1"/>
    <property type="molecule type" value="Genomic_DNA"/>
</dbReference>
<feature type="transmembrane region" description="Helical" evidence="7">
    <location>
        <begin position="104"/>
        <end position="123"/>
    </location>
</feature>
<evidence type="ECO:0000313" key="9">
    <source>
        <dbReference type="Proteomes" id="UP000502041"/>
    </source>
</evidence>
<dbReference type="GO" id="GO:0005886">
    <property type="term" value="C:plasma membrane"/>
    <property type="evidence" value="ECO:0007669"/>
    <property type="project" value="UniProtKB-SubCell"/>
</dbReference>
<keyword evidence="6 7" id="KW-0472">Membrane</keyword>
<gene>
    <name evidence="8" type="primary">mnhE1</name>
    <name evidence="8" type="ORF">HC248_01632</name>
</gene>
<dbReference type="RefSeq" id="WP_168922048.1">
    <property type="nucleotide sequence ID" value="NZ_CP051461.1"/>
</dbReference>
<evidence type="ECO:0000256" key="7">
    <source>
        <dbReference type="SAM" id="Phobius"/>
    </source>
</evidence>
<evidence type="ECO:0000256" key="3">
    <source>
        <dbReference type="ARBA" id="ARBA00022475"/>
    </source>
</evidence>
<dbReference type="AlphaFoldDB" id="A0A6H2H981"/>
<name>A0A6H2H981_9BURK</name>
<dbReference type="KEGG" id="pvac:HC248_01632"/>
<dbReference type="PIRSF" id="PIRSF019239">
    <property type="entry name" value="MrpE"/>
    <property type="match status" value="1"/>
</dbReference>
<keyword evidence="5 7" id="KW-1133">Transmembrane helix</keyword>
<accession>A0A6H2H981</accession>
<comment type="similarity">
    <text evidence="2">Belongs to the CPA3 antiporters (TC 2.A.63) subunit E family.</text>
</comment>
<evidence type="ECO:0000313" key="8">
    <source>
        <dbReference type="EMBL" id="QJC56327.1"/>
    </source>
</evidence>
<evidence type="ECO:0000256" key="6">
    <source>
        <dbReference type="ARBA" id="ARBA00023136"/>
    </source>
</evidence>